<dbReference type="Proteomes" id="UP000220914">
    <property type="component" value="Unassembled WGS sequence"/>
</dbReference>
<keyword evidence="2" id="KW-0238">DNA-binding</keyword>
<proteinExistence type="predicted"/>
<dbReference type="PROSITE" id="PS50949">
    <property type="entry name" value="HTH_GNTR"/>
    <property type="match status" value="1"/>
</dbReference>
<dbReference type="SUPFAM" id="SSF46785">
    <property type="entry name" value="Winged helix' DNA-binding domain"/>
    <property type="match status" value="1"/>
</dbReference>
<organism evidence="6 7">
    <name type="scientific">Mycolicibacterium agri</name>
    <name type="common">Mycobacterium agri</name>
    <dbReference type="NCBI Taxonomy" id="36811"/>
    <lineage>
        <taxon>Bacteria</taxon>
        <taxon>Bacillati</taxon>
        <taxon>Actinomycetota</taxon>
        <taxon>Actinomycetes</taxon>
        <taxon>Mycobacteriales</taxon>
        <taxon>Mycobacteriaceae</taxon>
        <taxon>Mycolicibacterium</taxon>
    </lineage>
</organism>
<dbReference type="SMART" id="SM00895">
    <property type="entry name" value="FCD"/>
    <property type="match status" value="1"/>
</dbReference>
<keyword evidence="7" id="KW-1185">Reference proteome</keyword>
<dbReference type="PANTHER" id="PTHR43537:SF24">
    <property type="entry name" value="GLUCONATE OPERON TRANSCRIPTIONAL REPRESSOR"/>
    <property type="match status" value="1"/>
</dbReference>
<dbReference type="SMART" id="SM00345">
    <property type="entry name" value="HTH_GNTR"/>
    <property type="match status" value="1"/>
</dbReference>
<evidence type="ECO:0000256" key="3">
    <source>
        <dbReference type="ARBA" id="ARBA00023163"/>
    </source>
</evidence>
<evidence type="ECO:0000313" key="7">
    <source>
        <dbReference type="Proteomes" id="UP000220914"/>
    </source>
</evidence>
<evidence type="ECO:0000256" key="1">
    <source>
        <dbReference type="ARBA" id="ARBA00023015"/>
    </source>
</evidence>
<dbReference type="Gene3D" id="1.10.10.10">
    <property type="entry name" value="Winged helix-like DNA-binding domain superfamily/Winged helix DNA-binding domain"/>
    <property type="match status" value="1"/>
</dbReference>
<reference evidence="5 8" key="2">
    <citation type="journal article" date="2019" name="Emerg. Microbes Infect.">
        <title>Comprehensive subspecies identification of 175 nontuberculous mycobacteria species based on 7547 genomic profiles.</title>
        <authorList>
            <person name="Matsumoto Y."/>
            <person name="Kinjo T."/>
            <person name="Motooka D."/>
            <person name="Nabeya D."/>
            <person name="Jung N."/>
            <person name="Uechi K."/>
            <person name="Horii T."/>
            <person name="Iida T."/>
            <person name="Fujita J."/>
            <person name="Nakamura S."/>
        </authorList>
    </citation>
    <scope>NUCLEOTIDE SEQUENCE [LARGE SCALE GENOMIC DNA]</scope>
    <source>
        <strain evidence="5 8">JCM 6377</strain>
    </source>
</reference>
<dbReference type="InterPro" id="IPR000524">
    <property type="entry name" value="Tscrpt_reg_HTH_GntR"/>
</dbReference>
<evidence type="ECO:0000313" key="8">
    <source>
        <dbReference type="Proteomes" id="UP000465302"/>
    </source>
</evidence>
<evidence type="ECO:0000259" key="4">
    <source>
        <dbReference type="PROSITE" id="PS50949"/>
    </source>
</evidence>
<dbReference type="InterPro" id="IPR036390">
    <property type="entry name" value="WH_DNA-bd_sf"/>
</dbReference>
<dbReference type="Pfam" id="PF07729">
    <property type="entry name" value="FCD"/>
    <property type="match status" value="1"/>
</dbReference>
<evidence type="ECO:0000313" key="5">
    <source>
        <dbReference type="EMBL" id="GFG53573.1"/>
    </source>
</evidence>
<keyword evidence="1" id="KW-0805">Transcription regulation</keyword>
<accession>A0A2A7N3U5</accession>
<sequence>MLIHSGVAQAGAGGPYLRIMPSDHPPLVGLTLSQQIRDTLVRQIVSGELAPGERLVETKVAALFGTSQAPVREALRELETYGLVEIRPRRGTFVRSFVRETLRESYVLRAALEETATRLVLLAGNVPVDQLADDVKRMQRAARKNDVETVGAETVAFHRHIVEAAGNELIRRTWENLHIEARTSVTMMATTPDLAGIAKDHQALLDSLLEGGVDAACEQARQHQWNYAEIANDMSSE</sequence>
<dbReference type="Proteomes" id="UP000465302">
    <property type="component" value="Unassembled WGS sequence"/>
</dbReference>
<gene>
    <name evidence="6" type="ORF">CQY20_12750</name>
    <name evidence="5" type="ORF">MAGR_50140</name>
</gene>
<comment type="caution">
    <text evidence="6">The sequence shown here is derived from an EMBL/GenBank/DDBJ whole genome shotgun (WGS) entry which is preliminary data.</text>
</comment>
<dbReference type="GO" id="GO:0003700">
    <property type="term" value="F:DNA-binding transcription factor activity"/>
    <property type="evidence" value="ECO:0007669"/>
    <property type="project" value="InterPro"/>
</dbReference>
<dbReference type="EMBL" id="PDCP01000019">
    <property type="protein sequence ID" value="PEG38566.1"/>
    <property type="molecule type" value="Genomic_DNA"/>
</dbReference>
<reference evidence="6 7" key="1">
    <citation type="submission" date="2017-10" db="EMBL/GenBank/DDBJ databases">
        <title>The new phylogeny of genus Mycobacterium.</title>
        <authorList>
            <person name="Tortoli E."/>
            <person name="Trovato A."/>
            <person name="Cirillo D.M."/>
        </authorList>
    </citation>
    <scope>NUCLEOTIDE SEQUENCE [LARGE SCALE GENOMIC DNA]</scope>
    <source>
        <strain evidence="6 7">CCUG37673</strain>
    </source>
</reference>
<dbReference type="InterPro" id="IPR008920">
    <property type="entry name" value="TF_FadR/GntR_C"/>
</dbReference>
<protein>
    <submittedName>
        <fullName evidence="6">GntR family transcriptional regulator</fullName>
    </submittedName>
</protein>
<dbReference type="CDD" id="cd07377">
    <property type="entry name" value="WHTH_GntR"/>
    <property type="match status" value="1"/>
</dbReference>
<evidence type="ECO:0000256" key="2">
    <source>
        <dbReference type="ARBA" id="ARBA00023125"/>
    </source>
</evidence>
<dbReference type="Pfam" id="PF00392">
    <property type="entry name" value="GntR"/>
    <property type="match status" value="1"/>
</dbReference>
<dbReference type="AlphaFoldDB" id="A0A2A7N3U5"/>
<dbReference type="Gene3D" id="1.20.120.530">
    <property type="entry name" value="GntR ligand-binding domain-like"/>
    <property type="match status" value="1"/>
</dbReference>
<dbReference type="InterPro" id="IPR036388">
    <property type="entry name" value="WH-like_DNA-bd_sf"/>
</dbReference>
<dbReference type="EMBL" id="BLKS01000001">
    <property type="protein sequence ID" value="GFG53573.1"/>
    <property type="molecule type" value="Genomic_DNA"/>
</dbReference>
<feature type="domain" description="HTH gntR-type" evidence="4">
    <location>
        <begin position="30"/>
        <end position="97"/>
    </location>
</feature>
<dbReference type="GO" id="GO:0003677">
    <property type="term" value="F:DNA binding"/>
    <property type="evidence" value="ECO:0007669"/>
    <property type="project" value="UniProtKB-KW"/>
</dbReference>
<keyword evidence="3" id="KW-0804">Transcription</keyword>
<dbReference type="InterPro" id="IPR011711">
    <property type="entry name" value="GntR_C"/>
</dbReference>
<reference evidence="5" key="3">
    <citation type="submission" date="2020-02" db="EMBL/GenBank/DDBJ databases">
        <authorList>
            <person name="Matsumoto Y."/>
            <person name="Motooka D."/>
            <person name="Nakamura S."/>
        </authorList>
    </citation>
    <scope>NUCLEOTIDE SEQUENCE</scope>
    <source>
        <strain evidence="5">JCM 6377</strain>
    </source>
</reference>
<evidence type="ECO:0000313" key="6">
    <source>
        <dbReference type="EMBL" id="PEG38566.1"/>
    </source>
</evidence>
<dbReference type="SUPFAM" id="SSF48008">
    <property type="entry name" value="GntR ligand-binding domain-like"/>
    <property type="match status" value="1"/>
</dbReference>
<dbReference type="PANTHER" id="PTHR43537">
    <property type="entry name" value="TRANSCRIPTIONAL REGULATOR, GNTR FAMILY"/>
    <property type="match status" value="1"/>
</dbReference>
<name>A0A2A7N3U5_MYCAG</name>